<accession>A0A5B7H5P9</accession>
<feature type="region of interest" description="Disordered" evidence="1">
    <location>
        <begin position="150"/>
        <end position="182"/>
    </location>
</feature>
<feature type="compositionally biased region" description="Basic and acidic residues" evidence="1">
    <location>
        <begin position="154"/>
        <end position="165"/>
    </location>
</feature>
<feature type="region of interest" description="Disordered" evidence="1">
    <location>
        <begin position="201"/>
        <end position="228"/>
    </location>
</feature>
<organism evidence="2 3">
    <name type="scientific">Portunus trituberculatus</name>
    <name type="common">Swimming crab</name>
    <name type="synonym">Neptunus trituberculatus</name>
    <dbReference type="NCBI Taxonomy" id="210409"/>
    <lineage>
        <taxon>Eukaryota</taxon>
        <taxon>Metazoa</taxon>
        <taxon>Ecdysozoa</taxon>
        <taxon>Arthropoda</taxon>
        <taxon>Crustacea</taxon>
        <taxon>Multicrustacea</taxon>
        <taxon>Malacostraca</taxon>
        <taxon>Eumalacostraca</taxon>
        <taxon>Eucarida</taxon>
        <taxon>Decapoda</taxon>
        <taxon>Pleocyemata</taxon>
        <taxon>Brachyura</taxon>
        <taxon>Eubrachyura</taxon>
        <taxon>Portunoidea</taxon>
        <taxon>Portunidae</taxon>
        <taxon>Portuninae</taxon>
        <taxon>Portunus</taxon>
    </lineage>
</organism>
<evidence type="ECO:0000313" key="2">
    <source>
        <dbReference type="EMBL" id="MPC64438.1"/>
    </source>
</evidence>
<evidence type="ECO:0000313" key="3">
    <source>
        <dbReference type="Proteomes" id="UP000324222"/>
    </source>
</evidence>
<sequence>MEDVGAELSWGGGGGGEAAARRRAAVLVALVGGPRLMGAADRLHVGLDHVGLHTGVLRAWGAGRDCEGLQADPGCPTGLTAAARPHAHPARKTVTPNHPKPFMQEVQPGPSPGARPQPRRTSVLIYLFVWCEGLQGRAVAGAPVGGNLCGGRGRGGEGKGVDIARTRGTAGRSRQGGDGGTRAAVVTRIKAGRVSLCAAAVSRPNQPSSQQQASATTTTNNNALPPSAAAATTTTTTILLLLLLLPSSS</sequence>
<feature type="compositionally biased region" description="Low complexity" evidence="1">
    <location>
        <begin position="205"/>
        <end position="228"/>
    </location>
</feature>
<comment type="caution">
    <text evidence="2">The sequence shown here is derived from an EMBL/GenBank/DDBJ whole genome shotgun (WGS) entry which is preliminary data.</text>
</comment>
<dbReference type="AlphaFoldDB" id="A0A5B7H5P9"/>
<proteinExistence type="predicted"/>
<gene>
    <name evidence="2" type="ORF">E2C01_058556</name>
</gene>
<name>A0A5B7H5P9_PORTR</name>
<protein>
    <submittedName>
        <fullName evidence="2">Uncharacterized protein</fullName>
    </submittedName>
</protein>
<keyword evidence="3" id="KW-1185">Reference proteome</keyword>
<evidence type="ECO:0000256" key="1">
    <source>
        <dbReference type="SAM" id="MobiDB-lite"/>
    </source>
</evidence>
<dbReference type="EMBL" id="VSRR010022097">
    <property type="protein sequence ID" value="MPC64438.1"/>
    <property type="molecule type" value="Genomic_DNA"/>
</dbReference>
<dbReference type="Proteomes" id="UP000324222">
    <property type="component" value="Unassembled WGS sequence"/>
</dbReference>
<reference evidence="2 3" key="1">
    <citation type="submission" date="2019-05" db="EMBL/GenBank/DDBJ databases">
        <title>Another draft genome of Portunus trituberculatus and its Hox gene families provides insights of decapod evolution.</title>
        <authorList>
            <person name="Jeong J.-H."/>
            <person name="Song I."/>
            <person name="Kim S."/>
            <person name="Choi T."/>
            <person name="Kim D."/>
            <person name="Ryu S."/>
            <person name="Kim W."/>
        </authorList>
    </citation>
    <scope>NUCLEOTIDE SEQUENCE [LARGE SCALE GENOMIC DNA]</scope>
    <source>
        <tissue evidence="2">Muscle</tissue>
    </source>
</reference>